<accession>A0A914Q553</accession>
<dbReference type="WBParaSite" id="PDA_v2.g26511.t1">
    <property type="protein sequence ID" value="PDA_v2.g26511.t1"/>
    <property type="gene ID" value="PDA_v2.g26511"/>
</dbReference>
<proteinExistence type="predicted"/>
<dbReference type="PANTHER" id="PTHR45908">
    <property type="entry name" value="PROTEIN CBG11750-RELATED"/>
    <property type="match status" value="1"/>
</dbReference>
<reference evidence="2" key="1">
    <citation type="submission" date="2022-11" db="UniProtKB">
        <authorList>
            <consortium name="WormBaseParasite"/>
        </authorList>
    </citation>
    <scope>IDENTIFICATION</scope>
</reference>
<dbReference type="Gene3D" id="3.40.50.1820">
    <property type="entry name" value="alpha/beta hydrolase"/>
    <property type="match status" value="1"/>
</dbReference>
<evidence type="ECO:0000313" key="2">
    <source>
        <dbReference type="WBParaSite" id="PDA_v2.g26511.t1"/>
    </source>
</evidence>
<sequence>MGAEFGVQSTVQCDAESSKDSCSGYVIAIHSLKSVVIVYRGSISDHEVQVEMNYTATHPLLPFAGKGKVNGWLLNGYNLLWNAGMKDAFLKLKNKYPTYNTFFMYSKKQTI</sequence>
<evidence type="ECO:0000313" key="1">
    <source>
        <dbReference type="Proteomes" id="UP000887578"/>
    </source>
</evidence>
<dbReference type="Proteomes" id="UP000887578">
    <property type="component" value="Unplaced"/>
</dbReference>
<name>A0A914Q553_9BILA</name>
<dbReference type="InterPro" id="IPR029058">
    <property type="entry name" value="AB_hydrolase_fold"/>
</dbReference>
<dbReference type="AlphaFoldDB" id="A0A914Q553"/>
<dbReference type="SUPFAM" id="SSF53474">
    <property type="entry name" value="alpha/beta-Hydrolases"/>
    <property type="match status" value="1"/>
</dbReference>
<keyword evidence="1" id="KW-1185">Reference proteome</keyword>
<organism evidence="1 2">
    <name type="scientific">Panagrolaimus davidi</name>
    <dbReference type="NCBI Taxonomy" id="227884"/>
    <lineage>
        <taxon>Eukaryota</taxon>
        <taxon>Metazoa</taxon>
        <taxon>Ecdysozoa</taxon>
        <taxon>Nematoda</taxon>
        <taxon>Chromadorea</taxon>
        <taxon>Rhabditida</taxon>
        <taxon>Tylenchina</taxon>
        <taxon>Panagrolaimomorpha</taxon>
        <taxon>Panagrolaimoidea</taxon>
        <taxon>Panagrolaimidae</taxon>
        <taxon>Panagrolaimus</taxon>
    </lineage>
</organism>
<protein>
    <submittedName>
        <fullName evidence="2">Uncharacterized protein</fullName>
    </submittedName>
</protein>